<evidence type="ECO:0000313" key="12">
    <source>
        <dbReference type="Proteomes" id="UP000001292"/>
    </source>
</evidence>
<dbReference type="FunFam" id="2.40.10.10:FF:000157">
    <property type="entry name" value="GH18608p"/>
    <property type="match status" value="1"/>
</dbReference>
<dbReference type="SUPFAM" id="SSF50494">
    <property type="entry name" value="Trypsin-like serine proteases"/>
    <property type="match status" value="2"/>
</dbReference>
<evidence type="ECO:0000256" key="6">
    <source>
        <dbReference type="ARBA" id="ARBA00023180"/>
    </source>
</evidence>
<dbReference type="InterPro" id="IPR033116">
    <property type="entry name" value="TRYPSIN_SER"/>
</dbReference>
<dbReference type="Pfam" id="PF00089">
    <property type="entry name" value="Trypsin"/>
    <property type="match status" value="2"/>
</dbReference>
<dbReference type="PROSITE" id="PS00134">
    <property type="entry name" value="TRYPSIN_HIS"/>
    <property type="match status" value="1"/>
</dbReference>
<evidence type="ECO:0000259" key="9">
    <source>
        <dbReference type="PROSITE" id="PS50008"/>
    </source>
</evidence>
<dbReference type="InterPro" id="IPR018114">
    <property type="entry name" value="TRYPSIN_HIS"/>
</dbReference>
<dbReference type="AlphaFoldDB" id="B4HZ51"/>
<reference evidence="11 12" key="1">
    <citation type="journal article" date="2007" name="Nature">
        <title>Evolution of genes and genomes on the Drosophila phylogeny.</title>
        <authorList>
            <consortium name="Drosophila 12 Genomes Consortium"/>
            <person name="Clark A.G."/>
            <person name="Eisen M.B."/>
            <person name="Smith D.R."/>
            <person name="Bergman C.M."/>
            <person name="Oliver B."/>
            <person name="Markow T.A."/>
            <person name="Kaufman T.C."/>
            <person name="Kellis M."/>
            <person name="Gelbart W."/>
            <person name="Iyer V.N."/>
            <person name="Pollard D.A."/>
            <person name="Sackton T.B."/>
            <person name="Larracuente A.M."/>
            <person name="Singh N.D."/>
            <person name="Abad J.P."/>
            <person name="Abt D.N."/>
            <person name="Adryan B."/>
            <person name="Aguade M."/>
            <person name="Akashi H."/>
            <person name="Anderson W.W."/>
            <person name="Aquadro C.F."/>
            <person name="Ardell D.H."/>
            <person name="Arguello R."/>
            <person name="Artieri C.G."/>
            <person name="Barbash D.A."/>
            <person name="Barker D."/>
            <person name="Barsanti P."/>
            <person name="Batterham P."/>
            <person name="Batzoglou S."/>
            <person name="Begun D."/>
            <person name="Bhutkar A."/>
            <person name="Blanco E."/>
            <person name="Bosak S.A."/>
            <person name="Bradley R.K."/>
            <person name="Brand A.D."/>
            <person name="Brent M.R."/>
            <person name="Brooks A.N."/>
            <person name="Brown R.H."/>
            <person name="Butlin R.K."/>
            <person name="Caggese C."/>
            <person name="Calvi B.R."/>
            <person name="Bernardo de Carvalho A."/>
            <person name="Caspi A."/>
            <person name="Castrezana S."/>
            <person name="Celniker S.E."/>
            <person name="Chang J.L."/>
            <person name="Chapple C."/>
            <person name="Chatterji S."/>
            <person name="Chinwalla A."/>
            <person name="Civetta A."/>
            <person name="Clifton S.W."/>
            <person name="Comeron J.M."/>
            <person name="Costello J.C."/>
            <person name="Coyne J.A."/>
            <person name="Daub J."/>
            <person name="David R.G."/>
            <person name="Delcher A.L."/>
            <person name="Delehaunty K."/>
            <person name="Do C.B."/>
            <person name="Ebling H."/>
            <person name="Edwards K."/>
            <person name="Eickbush T."/>
            <person name="Evans J.D."/>
            <person name="Filipski A."/>
            <person name="Findeiss S."/>
            <person name="Freyhult E."/>
            <person name="Fulton L."/>
            <person name="Fulton R."/>
            <person name="Garcia A.C."/>
            <person name="Gardiner A."/>
            <person name="Garfield D.A."/>
            <person name="Garvin B.E."/>
            <person name="Gibson G."/>
            <person name="Gilbert D."/>
            <person name="Gnerre S."/>
            <person name="Godfrey J."/>
            <person name="Good R."/>
            <person name="Gotea V."/>
            <person name="Gravely B."/>
            <person name="Greenberg A.J."/>
            <person name="Griffiths-Jones S."/>
            <person name="Gross S."/>
            <person name="Guigo R."/>
            <person name="Gustafson E.A."/>
            <person name="Haerty W."/>
            <person name="Hahn M.W."/>
            <person name="Halligan D.L."/>
            <person name="Halpern A.L."/>
            <person name="Halter G.M."/>
            <person name="Han M.V."/>
            <person name="Heger A."/>
            <person name="Hillier L."/>
            <person name="Hinrichs A.S."/>
            <person name="Holmes I."/>
            <person name="Hoskins R.A."/>
            <person name="Hubisz M.J."/>
            <person name="Hultmark D."/>
            <person name="Huntley M.A."/>
            <person name="Jaffe D.B."/>
            <person name="Jagadeeshan S."/>
            <person name="Jeck W.R."/>
            <person name="Johnson J."/>
            <person name="Jones C.D."/>
            <person name="Jordan W.C."/>
            <person name="Karpen G.H."/>
            <person name="Kataoka E."/>
            <person name="Keightley P.D."/>
            <person name="Kheradpour P."/>
            <person name="Kirkness E.F."/>
            <person name="Koerich L.B."/>
            <person name="Kristiansen K."/>
            <person name="Kudrna D."/>
            <person name="Kulathinal R.J."/>
            <person name="Kumar S."/>
            <person name="Kwok R."/>
            <person name="Lander E."/>
            <person name="Langley C.H."/>
            <person name="Lapoint R."/>
            <person name="Lazzaro B.P."/>
            <person name="Lee S.J."/>
            <person name="Levesque L."/>
            <person name="Li R."/>
            <person name="Lin C.F."/>
            <person name="Lin M.F."/>
            <person name="Lindblad-Toh K."/>
            <person name="Llopart A."/>
            <person name="Long M."/>
            <person name="Low L."/>
            <person name="Lozovsky E."/>
            <person name="Lu J."/>
            <person name="Luo M."/>
            <person name="Machado C.A."/>
            <person name="Makalowski W."/>
            <person name="Marzo M."/>
            <person name="Matsuda M."/>
            <person name="Matzkin L."/>
            <person name="McAllister B."/>
            <person name="McBride C.S."/>
            <person name="McKernan B."/>
            <person name="McKernan K."/>
            <person name="Mendez-Lago M."/>
            <person name="Minx P."/>
            <person name="Mollenhauer M.U."/>
            <person name="Montooth K."/>
            <person name="Mount S.M."/>
            <person name="Mu X."/>
            <person name="Myers E."/>
            <person name="Negre B."/>
            <person name="Newfeld S."/>
            <person name="Nielsen R."/>
            <person name="Noor M.A."/>
            <person name="O'Grady P."/>
            <person name="Pachter L."/>
            <person name="Papaceit M."/>
            <person name="Parisi M.J."/>
            <person name="Parisi M."/>
            <person name="Parts L."/>
            <person name="Pedersen J.S."/>
            <person name="Pesole G."/>
            <person name="Phillippy A.M."/>
            <person name="Ponting C.P."/>
            <person name="Pop M."/>
            <person name="Porcelli D."/>
            <person name="Powell J.R."/>
            <person name="Prohaska S."/>
            <person name="Pruitt K."/>
            <person name="Puig M."/>
            <person name="Quesneville H."/>
            <person name="Ram K.R."/>
            <person name="Rand D."/>
            <person name="Rasmussen M.D."/>
            <person name="Reed L.K."/>
            <person name="Reenan R."/>
            <person name="Reily A."/>
            <person name="Remington K.A."/>
            <person name="Rieger T.T."/>
            <person name="Ritchie M.G."/>
            <person name="Robin C."/>
            <person name="Rogers Y.H."/>
            <person name="Rohde C."/>
            <person name="Rozas J."/>
            <person name="Rubenfield M.J."/>
            <person name="Ruiz A."/>
            <person name="Russo S."/>
            <person name="Salzberg S.L."/>
            <person name="Sanchez-Gracia A."/>
            <person name="Saranga D.J."/>
            <person name="Sato H."/>
            <person name="Schaeffer S.W."/>
            <person name="Schatz M.C."/>
            <person name="Schlenke T."/>
            <person name="Schwartz R."/>
            <person name="Segarra C."/>
            <person name="Singh R.S."/>
            <person name="Sirot L."/>
            <person name="Sirota M."/>
            <person name="Sisneros N.B."/>
            <person name="Smith C.D."/>
            <person name="Smith T.F."/>
            <person name="Spieth J."/>
            <person name="Stage D.E."/>
            <person name="Stark A."/>
            <person name="Stephan W."/>
            <person name="Strausberg R.L."/>
            <person name="Strempel S."/>
            <person name="Sturgill D."/>
            <person name="Sutton G."/>
            <person name="Sutton G.G."/>
            <person name="Tao W."/>
            <person name="Teichmann S."/>
            <person name="Tobari Y.N."/>
            <person name="Tomimura Y."/>
            <person name="Tsolas J.M."/>
            <person name="Valente V.L."/>
            <person name="Venter E."/>
            <person name="Venter J.C."/>
            <person name="Vicario S."/>
            <person name="Vieira F.G."/>
            <person name="Vilella A.J."/>
            <person name="Villasante A."/>
            <person name="Walenz B."/>
            <person name="Wang J."/>
            <person name="Wasserman M."/>
            <person name="Watts T."/>
            <person name="Wilson D."/>
            <person name="Wilson R.K."/>
            <person name="Wing R.A."/>
            <person name="Wolfner M.F."/>
            <person name="Wong A."/>
            <person name="Wong G.K."/>
            <person name="Wu C.I."/>
            <person name="Wu G."/>
            <person name="Yamamoto D."/>
            <person name="Yang H.P."/>
            <person name="Yang S.P."/>
            <person name="Yorke J.A."/>
            <person name="Yoshida K."/>
            <person name="Zdobnov E."/>
            <person name="Zhang P."/>
            <person name="Zhang Y."/>
            <person name="Zimin A.V."/>
            <person name="Baldwin J."/>
            <person name="Abdouelleil A."/>
            <person name="Abdulkadir J."/>
            <person name="Abebe A."/>
            <person name="Abera B."/>
            <person name="Abreu J."/>
            <person name="Acer S.C."/>
            <person name="Aftuck L."/>
            <person name="Alexander A."/>
            <person name="An P."/>
            <person name="Anderson E."/>
            <person name="Anderson S."/>
            <person name="Arachi H."/>
            <person name="Azer M."/>
            <person name="Bachantsang P."/>
            <person name="Barry A."/>
            <person name="Bayul T."/>
            <person name="Berlin A."/>
            <person name="Bessette D."/>
            <person name="Bloom T."/>
            <person name="Blye J."/>
            <person name="Boguslavskiy L."/>
            <person name="Bonnet C."/>
            <person name="Boukhgalter B."/>
            <person name="Bourzgui I."/>
            <person name="Brown A."/>
            <person name="Cahill P."/>
            <person name="Channer S."/>
            <person name="Cheshatsang Y."/>
            <person name="Chuda L."/>
            <person name="Citroen M."/>
            <person name="Collymore A."/>
            <person name="Cooke P."/>
            <person name="Costello M."/>
            <person name="D'Aco K."/>
            <person name="Daza R."/>
            <person name="De Haan G."/>
            <person name="DeGray S."/>
            <person name="DeMaso C."/>
            <person name="Dhargay N."/>
            <person name="Dooley K."/>
            <person name="Dooley E."/>
            <person name="Doricent M."/>
            <person name="Dorje P."/>
            <person name="Dorjee K."/>
            <person name="Dupes A."/>
            <person name="Elong R."/>
            <person name="Falk J."/>
            <person name="Farina A."/>
            <person name="Faro S."/>
            <person name="Ferguson D."/>
            <person name="Fisher S."/>
            <person name="Foley C.D."/>
            <person name="Franke A."/>
            <person name="Friedrich D."/>
            <person name="Gadbois L."/>
            <person name="Gearin G."/>
            <person name="Gearin C.R."/>
            <person name="Giannoukos G."/>
            <person name="Goode T."/>
            <person name="Graham J."/>
            <person name="Grandbois E."/>
            <person name="Grewal S."/>
            <person name="Gyaltsen K."/>
            <person name="Hafez N."/>
            <person name="Hagos B."/>
            <person name="Hall J."/>
            <person name="Henson C."/>
            <person name="Hollinger A."/>
            <person name="Honan T."/>
            <person name="Huard M.D."/>
            <person name="Hughes L."/>
            <person name="Hurhula B."/>
            <person name="Husby M.E."/>
            <person name="Kamat A."/>
            <person name="Kanga B."/>
            <person name="Kashin S."/>
            <person name="Khazanovich D."/>
            <person name="Kisner P."/>
            <person name="Lance K."/>
            <person name="Lara M."/>
            <person name="Lee W."/>
            <person name="Lennon N."/>
            <person name="Letendre F."/>
            <person name="LeVine R."/>
            <person name="Lipovsky A."/>
            <person name="Liu X."/>
            <person name="Liu J."/>
            <person name="Liu S."/>
            <person name="Lokyitsang T."/>
            <person name="Lokyitsang Y."/>
            <person name="Lubonja R."/>
            <person name="Lui A."/>
            <person name="MacDonald P."/>
            <person name="Magnisalis V."/>
            <person name="Maru K."/>
            <person name="Matthews C."/>
            <person name="McCusker W."/>
            <person name="McDonough S."/>
            <person name="Mehta T."/>
            <person name="Meldrim J."/>
            <person name="Meneus L."/>
            <person name="Mihai O."/>
            <person name="Mihalev A."/>
            <person name="Mihova T."/>
            <person name="Mittelman R."/>
            <person name="Mlenga V."/>
            <person name="Montmayeur A."/>
            <person name="Mulrain L."/>
            <person name="Navidi A."/>
            <person name="Naylor J."/>
            <person name="Negash T."/>
            <person name="Nguyen T."/>
            <person name="Nguyen N."/>
            <person name="Nicol R."/>
            <person name="Norbu C."/>
            <person name="Norbu N."/>
            <person name="Novod N."/>
            <person name="O'Neill B."/>
            <person name="Osman S."/>
            <person name="Markiewicz E."/>
            <person name="Oyono O.L."/>
            <person name="Patti C."/>
            <person name="Phunkhang P."/>
            <person name="Pierre F."/>
            <person name="Priest M."/>
            <person name="Raghuraman S."/>
            <person name="Rege F."/>
            <person name="Reyes R."/>
            <person name="Rise C."/>
            <person name="Rogov P."/>
            <person name="Ross K."/>
            <person name="Ryan E."/>
            <person name="Settipalli S."/>
            <person name="Shea T."/>
            <person name="Sherpa N."/>
            <person name="Shi L."/>
            <person name="Shih D."/>
            <person name="Sparrow T."/>
            <person name="Spaulding J."/>
            <person name="Stalker J."/>
            <person name="Stange-Thomann N."/>
            <person name="Stavropoulos S."/>
            <person name="Stone C."/>
            <person name="Strader C."/>
            <person name="Tesfaye S."/>
            <person name="Thomson T."/>
            <person name="Thoulutsang Y."/>
            <person name="Thoulutsang D."/>
            <person name="Topham K."/>
            <person name="Topping I."/>
            <person name="Tsamla T."/>
            <person name="Vassiliev H."/>
            <person name="Vo A."/>
            <person name="Wangchuk T."/>
            <person name="Wangdi T."/>
            <person name="Weiand M."/>
            <person name="Wilkinson J."/>
            <person name="Wilson A."/>
            <person name="Yadav S."/>
            <person name="Young G."/>
            <person name="Yu Q."/>
            <person name="Zembek L."/>
            <person name="Zhong D."/>
            <person name="Zimmer A."/>
            <person name="Zwirko Z."/>
            <person name="Jaffe D.B."/>
            <person name="Alvarez P."/>
            <person name="Brockman W."/>
            <person name="Butler J."/>
            <person name="Chin C."/>
            <person name="Gnerre S."/>
            <person name="Grabherr M."/>
            <person name="Kleber M."/>
            <person name="Mauceli E."/>
            <person name="MacCallum I."/>
        </authorList>
    </citation>
    <scope>NUCLEOTIDE SEQUENCE [LARGE SCALE GENOMIC DNA]</scope>
    <source>
        <strain evidence="12">Rob3c / Tucson 14021-0248.25</strain>
    </source>
</reference>
<keyword evidence="2" id="KW-0732">Signal</keyword>
<evidence type="ECO:0000313" key="11">
    <source>
        <dbReference type="EMBL" id="EDW53308.1"/>
    </source>
</evidence>
<feature type="domain" description="Peptidase S1" evidence="10">
    <location>
        <begin position="27"/>
        <end position="376"/>
    </location>
</feature>
<evidence type="ECO:0000256" key="7">
    <source>
        <dbReference type="ARBA" id="ARBA00024195"/>
    </source>
</evidence>
<name>B4HZ51_DROSE</name>
<evidence type="ECO:0000256" key="1">
    <source>
        <dbReference type="ARBA" id="ARBA00022723"/>
    </source>
</evidence>
<dbReference type="SMART" id="SM00020">
    <property type="entry name" value="Tryp_SPc"/>
    <property type="match status" value="1"/>
</dbReference>
<dbReference type="MEROPS" id="S01.B29"/>
<dbReference type="InterPro" id="IPR001254">
    <property type="entry name" value="Trypsin_dom"/>
</dbReference>
<keyword evidence="6" id="KW-0325">Glycoprotein</keyword>
<dbReference type="InterPro" id="IPR001314">
    <property type="entry name" value="Peptidase_S1A"/>
</dbReference>
<dbReference type="InterPro" id="IPR001711">
    <property type="entry name" value="PLipase_C_Pinositol-sp_Y"/>
</dbReference>
<keyword evidence="5" id="KW-1015">Disulfide bond</keyword>
<keyword evidence="8" id="KW-0378">Hydrolase</keyword>
<dbReference type="CDD" id="cd00190">
    <property type="entry name" value="Tryp_SPc"/>
    <property type="match status" value="1"/>
</dbReference>
<keyword evidence="8" id="KW-0720">Serine protease</keyword>
<keyword evidence="1" id="KW-0479">Metal-binding</keyword>
<dbReference type="GO" id="GO:0035556">
    <property type="term" value="P:intracellular signal transduction"/>
    <property type="evidence" value="ECO:0007669"/>
    <property type="project" value="InterPro"/>
</dbReference>
<dbReference type="STRING" id="7238.B4HZ51"/>
<gene>
    <name evidence="11" type="primary">Dsec\GM12761</name>
    <name evidence="11" type="ORF">Dsec_GM12761</name>
</gene>
<dbReference type="GO" id="GO:0046872">
    <property type="term" value="F:metal ion binding"/>
    <property type="evidence" value="ECO:0007669"/>
    <property type="project" value="UniProtKB-KW"/>
</dbReference>
<keyword evidence="12" id="KW-1185">Reference proteome</keyword>
<dbReference type="PROSITE" id="PS50008">
    <property type="entry name" value="PIPLC_Y_DOMAIN"/>
    <property type="match status" value="1"/>
</dbReference>
<evidence type="ECO:0000256" key="2">
    <source>
        <dbReference type="ARBA" id="ARBA00022729"/>
    </source>
</evidence>
<comment type="similarity">
    <text evidence="7">Belongs to the peptidase S1 family. CLIP subfamily.</text>
</comment>
<dbReference type="Gene3D" id="2.40.10.10">
    <property type="entry name" value="Trypsin-like serine proteases"/>
    <property type="match status" value="3"/>
</dbReference>
<dbReference type="HOGENOM" id="CLU_006842_0_3_1"/>
<dbReference type="PRINTS" id="PR00722">
    <property type="entry name" value="CHYMOTRYPSIN"/>
</dbReference>
<dbReference type="InterPro" id="IPR051487">
    <property type="entry name" value="Ser/Thr_Proteases_Immune/Dev"/>
</dbReference>
<keyword evidence="3" id="KW-0106">Calcium</keyword>
<evidence type="ECO:0000259" key="10">
    <source>
        <dbReference type="PROSITE" id="PS50240"/>
    </source>
</evidence>
<organism evidence="12">
    <name type="scientific">Drosophila sechellia</name>
    <name type="common">Fruit fly</name>
    <dbReference type="NCBI Taxonomy" id="7238"/>
    <lineage>
        <taxon>Eukaryota</taxon>
        <taxon>Metazoa</taxon>
        <taxon>Ecdysozoa</taxon>
        <taxon>Arthropoda</taxon>
        <taxon>Hexapoda</taxon>
        <taxon>Insecta</taxon>
        <taxon>Pterygota</taxon>
        <taxon>Neoptera</taxon>
        <taxon>Endopterygota</taxon>
        <taxon>Diptera</taxon>
        <taxon>Brachycera</taxon>
        <taxon>Muscomorpha</taxon>
        <taxon>Ephydroidea</taxon>
        <taxon>Drosophilidae</taxon>
        <taxon>Drosophila</taxon>
        <taxon>Sophophora</taxon>
    </lineage>
</organism>
<dbReference type="PhylomeDB" id="B4HZ51"/>
<dbReference type="InterPro" id="IPR009003">
    <property type="entry name" value="Peptidase_S1_PA"/>
</dbReference>
<dbReference type="GO" id="GO:0006508">
    <property type="term" value="P:proteolysis"/>
    <property type="evidence" value="ECO:0007669"/>
    <property type="project" value="UniProtKB-KW"/>
</dbReference>
<dbReference type="EMBL" id="CH480819">
    <property type="protein sequence ID" value="EDW53308.1"/>
    <property type="molecule type" value="Genomic_DNA"/>
</dbReference>
<dbReference type="PROSITE" id="PS00135">
    <property type="entry name" value="TRYPSIN_SER"/>
    <property type="match status" value="1"/>
</dbReference>
<dbReference type="PROSITE" id="PS50240">
    <property type="entry name" value="TRYPSIN_DOM"/>
    <property type="match status" value="1"/>
</dbReference>
<dbReference type="GO" id="GO:0004252">
    <property type="term" value="F:serine-type endopeptidase activity"/>
    <property type="evidence" value="ECO:0007669"/>
    <property type="project" value="InterPro"/>
</dbReference>
<evidence type="ECO:0000256" key="8">
    <source>
        <dbReference type="RuleBase" id="RU363034"/>
    </source>
</evidence>
<dbReference type="OMA" id="PEMYNDI"/>
<protein>
    <submittedName>
        <fullName evidence="11">GM12761</fullName>
    </submittedName>
</protein>
<dbReference type="FunFam" id="2.40.10.10:FF:000028">
    <property type="entry name" value="Serine protease easter"/>
    <property type="match status" value="1"/>
</dbReference>
<dbReference type="Proteomes" id="UP000001292">
    <property type="component" value="Unassembled WGS sequence"/>
</dbReference>
<dbReference type="InterPro" id="IPR043504">
    <property type="entry name" value="Peptidase_S1_PA_chymotrypsin"/>
</dbReference>
<dbReference type="PANTHER" id="PTHR24256">
    <property type="entry name" value="TRYPTASE-RELATED"/>
    <property type="match status" value="1"/>
</dbReference>
<evidence type="ECO:0000256" key="4">
    <source>
        <dbReference type="ARBA" id="ARBA00023145"/>
    </source>
</evidence>
<dbReference type="GO" id="GO:0006629">
    <property type="term" value="P:lipid metabolic process"/>
    <property type="evidence" value="ECO:0007669"/>
    <property type="project" value="InterPro"/>
</dbReference>
<keyword evidence="4" id="KW-0865">Zymogen</keyword>
<feature type="domain" description="PI-PLC Y-box" evidence="9">
    <location>
        <begin position="34"/>
        <end position="63"/>
    </location>
</feature>
<evidence type="ECO:0000256" key="5">
    <source>
        <dbReference type="ARBA" id="ARBA00023157"/>
    </source>
</evidence>
<keyword evidence="8" id="KW-0645">Protease</keyword>
<proteinExistence type="inferred from homology"/>
<dbReference type="GO" id="GO:0004435">
    <property type="term" value="F:phosphatidylinositol-4,5-bisphosphate phospholipase C activity"/>
    <property type="evidence" value="ECO:0007669"/>
    <property type="project" value="InterPro"/>
</dbReference>
<accession>B4HZ51</accession>
<evidence type="ECO:0000256" key="3">
    <source>
        <dbReference type="ARBA" id="ARBA00022837"/>
    </source>
</evidence>
<sequence>MSGFSFPIEAGPIYQTLDRCLSNSPHIIGGEPAMPREFPHAARLGHRNYKGQVEWFCGGTLISERHVLTAAHCHYSPQGSVNIVRLGDLDFDTNYDDADPEDFIVRYFTIHPGYYYPEMYNDISVLRLSRPVIFNEYKQPACLPFDDGRSVPSFIAIGWGQQGSVPRTENKRLQKPIATIPHKGSVNIVRLGDLDFDTNYDDADPEDFIVRYFTIHPGYYYPEMYNDISVLRLSRPVIFNEYKQPACLPFDDGRSVPSFIAIGWGQQGSVPRTENKRLQKVRLFNYGTHCRITADRNDEFPVGYNATTQLCIGSQEHKDTCNGDSGGPVLICHDDHPCMYHVMGITSVGVTCDTPDVPGMYTRVHFYLDWIRHQLAKK</sequence>